<comment type="caution">
    <text evidence="3">The sequence shown here is derived from an EMBL/GenBank/DDBJ whole genome shotgun (WGS) entry which is preliminary data.</text>
</comment>
<evidence type="ECO:0000259" key="1">
    <source>
        <dbReference type="Pfam" id="PF03235"/>
    </source>
</evidence>
<dbReference type="RefSeq" id="WP_081617067.1">
    <property type="nucleotide sequence ID" value="NZ_KB902288.1"/>
</dbReference>
<dbReference type="PATRIC" id="fig|1123501.6.peg.999"/>
<evidence type="ECO:0000313" key="3">
    <source>
        <dbReference type="EMBL" id="KIQ70555.1"/>
    </source>
</evidence>
<dbReference type="PANTHER" id="PTHR35149:SF2">
    <property type="entry name" value="DUF262 DOMAIN-CONTAINING PROTEIN"/>
    <property type="match status" value="1"/>
</dbReference>
<evidence type="ECO:0008006" key="5">
    <source>
        <dbReference type="Google" id="ProtNLM"/>
    </source>
</evidence>
<organism evidence="3 4">
    <name type="scientific">Wenxinia marina DSM 24838</name>
    <dbReference type="NCBI Taxonomy" id="1123501"/>
    <lineage>
        <taxon>Bacteria</taxon>
        <taxon>Pseudomonadati</taxon>
        <taxon>Pseudomonadota</taxon>
        <taxon>Alphaproteobacteria</taxon>
        <taxon>Rhodobacterales</taxon>
        <taxon>Roseobacteraceae</taxon>
        <taxon>Wenxinia</taxon>
    </lineage>
</organism>
<reference evidence="3 4" key="1">
    <citation type="submission" date="2013-01" db="EMBL/GenBank/DDBJ databases">
        <authorList>
            <person name="Fiebig A."/>
            <person name="Goeker M."/>
            <person name="Klenk H.-P.P."/>
        </authorList>
    </citation>
    <scope>NUCLEOTIDE SEQUENCE [LARGE SCALE GENOMIC DNA]</scope>
    <source>
        <strain evidence="3 4">DSM 24838</strain>
    </source>
</reference>
<dbReference type="AlphaFoldDB" id="A0A0D0NQL1"/>
<dbReference type="PANTHER" id="PTHR35149">
    <property type="entry name" value="SLL5132 PROTEIN"/>
    <property type="match status" value="1"/>
</dbReference>
<sequence length="563" mass="64090">MKISSDDKRIEDLLKGNRFLIPRFQREYSWEPDQVLTFWNDVNENKGESYFIGAMVVYKEGNLFAIVDGQQRLTTITIFLCAIRDAFARLGADDLASGLQEYIEKRDKEYKTVYVLKTETSYPFLQEKILKATEPEMELKIGREEEAISQAFAIFEENIARSVERFFDNKEQTRDANTIDAVRWLSGLRDAVLELSVILVSLENEDDAYLIFETLNTRGKDLALVDLLRNHFSKHLKPNSEVDQTKHKWREILDTISSSPVRLDPDQFVVHSWQSRYDFVGKAKVFSKVKELINETNAKGHLDRLVSDAAQWRSMFDTQFGWNKDEKSAARSLAALRVFRVVQPAPGLLSLVRAYRDGIIKYKTLRNALSAIEKFHFSFNAVTSSRSSGGISGMYSSFGRQVFSAKDSNQVGIAIGDLIAKLREREVPEAEFDVGFQQIIFTNLYASEKSLVQYILRKIAKAEAQPFLGDSEDLTIEHLLPQSSSKSDDDEHVIGQLGNLFLVDSETNGLLADKGFAEKKEVLVGRGYKLPPLLSEAETISRDLIEENTRRLSELARSSVWKV</sequence>
<name>A0A0D0NQL1_9RHOB</name>
<dbReference type="Pfam" id="PF03235">
    <property type="entry name" value="GmrSD_N"/>
    <property type="match status" value="1"/>
</dbReference>
<evidence type="ECO:0000259" key="2">
    <source>
        <dbReference type="Pfam" id="PF07510"/>
    </source>
</evidence>
<feature type="domain" description="GmrSD restriction endonucleases N-terminal" evidence="1">
    <location>
        <begin position="10"/>
        <end position="232"/>
    </location>
</feature>
<evidence type="ECO:0000313" key="4">
    <source>
        <dbReference type="Proteomes" id="UP000035100"/>
    </source>
</evidence>
<dbReference type="STRING" id="1123501.Wenmar_00932"/>
<gene>
    <name evidence="3" type="ORF">Wenmar_00932</name>
</gene>
<dbReference type="InterPro" id="IPR004919">
    <property type="entry name" value="GmrSD_N"/>
</dbReference>
<feature type="domain" description="GmrSD restriction endonucleases C-terminal" evidence="2">
    <location>
        <begin position="439"/>
        <end position="554"/>
    </location>
</feature>
<keyword evidence="4" id="KW-1185">Reference proteome</keyword>
<accession>A0A0D0NQL1</accession>
<dbReference type="EMBL" id="AONG01000005">
    <property type="protein sequence ID" value="KIQ70555.1"/>
    <property type="molecule type" value="Genomic_DNA"/>
</dbReference>
<protein>
    <recommendedName>
        <fullName evidence="5">DUF262 domain-containing protein</fullName>
    </recommendedName>
</protein>
<dbReference type="OrthoDB" id="9798761at2"/>
<dbReference type="InterPro" id="IPR011089">
    <property type="entry name" value="GmrSD_C"/>
</dbReference>
<proteinExistence type="predicted"/>
<dbReference type="Pfam" id="PF07510">
    <property type="entry name" value="GmrSD_C"/>
    <property type="match status" value="1"/>
</dbReference>
<dbReference type="Proteomes" id="UP000035100">
    <property type="component" value="Unassembled WGS sequence"/>
</dbReference>